<dbReference type="EMBL" id="CM007904">
    <property type="protein sequence ID" value="OTF94087.1"/>
    <property type="molecule type" value="Genomic_DNA"/>
</dbReference>
<gene>
    <name evidence="3" type="ORF">HannXRQ_Chr15g0468311</name>
    <name evidence="2" type="ORF">HanXRQr2_Chr15g0676951</name>
</gene>
<protein>
    <submittedName>
        <fullName evidence="3">Uncharacterized protein</fullName>
    </submittedName>
</protein>
<evidence type="ECO:0000313" key="3">
    <source>
        <dbReference type="EMBL" id="OTF94087.1"/>
    </source>
</evidence>
<feature type="region of interest" description="Disordered" evidence="1">
    <location>
        <begin position="28"/>
        <end position="67"/>
    </location>
</feature>
<accession>A0A251S5J1</accession>
<proteinExistence type="predicted"/>
<dbReference type="Proteomes" id="UP000215914">
    <property type="component" value="Chromosome 15"/>
</dbReference>
<sequence length="67" mass="7543">MFIGQDLSSFLHLSHHLYFILTLERETDRQTSRERNQASQNSNLFSLKVGSSSPSATPYINGEIKGS</sequence>
<reference evidence="2 4" key="1">
    <citation type="journal article" date="2017" name="Nature">
        <title>The sunflower genome provides insights into oil metabolism, flowering and Asterid evolution.</title>
        <authorList>
            <person name="Badouin H."/>
            <person name="Gouzy J."/>
            <person name="Grassa C.J."/>
            <person name="Murat F."/>
            <person name="Staton S.E."/>
            <person name="Cottret L."/>
            <person name="Lelandais-Briere C."/>
            <person name="Owens G.L."/>
            <person name="Carrere S."/>
            <person name="Mayjonade B."/>
            <person name="Legrand L."/>
            <person name="Gill N."/>
            <person name="Kane N.C."/>
            <person name="Bowers J.E."/>
            <person name="Hubner S."/>
            <person name="Bellec A."/>
            <person name="Berard A."/>
            <person name="Berges H."/>
            <person name="Blanchet N."/>
            <person name="Boniface M.C."/>
            <person name="Brunel D."/>
            <person name="Catrice O."/>
            <person name="Chaidir N."/>
            <person name="Claudel C."/>
            <person name="Donnadieu C."/>
            <person name="Faraut T."/>
            <person name="Fievet G."/>
            <person name="Helmstetter N."/>
            <person name="King M."/>
            <person name="Knapp S.J."/>
            <person name="Lai Z."/>
            <person name="Le Paslier M.C."/>
            <person name="Lippi Y."/>
            <person name="Lorenzon L."/>
            <person name="Mandel J.R."/>
            <person name="Marage G."/>
            <person name="Marchand G."/>
            <person name="Marquand E."/>
            <person name="Bret-Mestries E."/>
            <person name="Morien E."/>
            <person name="Nambeesan S."/>
            <person name="Nguyen T."/>
            <person name="Pegot-Espagnet P."/>
            <person name="Pouilly N."/>
            <person name="Raftis F."/>
            <person name="Sallet E."/>
            <person name="Schiex T."/>
            <person name="Thomas J."/>
            <person name="Vandecasteele C."/>
            <person name="Vares D."/>
            <person name="Vear F."/>
            <person name="Vautrin S."/>
            <person name="Crespi M."/>
            <person name="Mangin B."/>
            <person name="Burke J.M."/>
            <person name="Salse J."/>
            <person name="Munos S."/>
            <person name="Vincourt P."/>
            <person name="Rieseberg L.H."/>
            <person name="Langlade N.B."/>
        </authorList>
    </citation>
    <scope>NUCLEOTIDE SEQUENCE [LARGE SCALE GENOMIC DNA]</scope>
    <source>
        <strain evidence="4">cv. SF193</strain>
        <tissue evidence="2">Leaves</tissue>
    </source>
</reference>
<name>A0A251S5J1_HELAN</name>
<reference evidence="2" key="3">
    <citation type="submission" date="2020-06" db="EMBL/GenBank/DDBJ databases">
        <title>Helianthus annuus Genome sequencing and assembly Release 2.</title>
        <authorList>
            <person name="Gouzy J."/>
            <person name="Langlade N."/>
            <person name="Munos S."/>
        </authorList>
    </citation>
    <scope>NUCLEOTIDE SEQUENCE</scope>
    <source>
        <tissue evidence="2">Leaves</tissue>
    </source>
</reference>
<feature type="compositionally biased region" description="Polar residues" evidence="1">
    <location>
        <begin position="37"/>
        <end position="58"/>
    </location>
</feature>
<evidence type="ECO:0000313" key="2">
    <source>
        <dbReference type="EMBL" id="KAF5763148.1"/>
    </source>
</evidence>
<dbReference type="EMBL" id="MNCJ02000330">
    <property type="protein sequence ID" value="KAF5763148.1"/>
    <property type="molecule type" value="Genomic_DNA"/>
</dbReference>
<dbReference type="AlphaFoldDB" id="A0A251S5J1"/>
<dbReference type="Gramene" id="mRNA:HanXRQr2_Chr15g0676951">
    <property type="protein sequence ID" value="CDS:HanXRQr2_Chr15g0676951.1"/>
    <property type="gene ID" value="HanXRQr2_Chr15g0676951"/>
</dbReference>
<evidence type="ECO:0000256" key="1">
    <source>
        <dbReference type="SAM" id="MobiDB-lite"/>
    </source>
</evidence>
<evidence type="ECO:0000313" key="4">
    <source>
        <dbReference type="Proteomes" id="UP000215914"/>
    </source>
</evidence>
<keyword evidence="4" id="KW-1185">Reference proteome</keyword>
<organism evidence="3 4">
    <name type="scientific">Helianthus annuus</name>
    <name type="common">Common sunflower</name>
    <dbReference type="NCBI Taxonomy" id="4232"/>
    <lineage>
        <taxon>Eukaryota</taxon>
        <taxon>Viridiplantae</taxon>
        <taxon>Streptophyta</taxon>
        <taxon>Embryophyta</taxon>
        <taxon>Tracheophyta</taxon>
        <taxon>Spermatophyta</taxon>
        <taxon>Magnoliopsida</taxon>
        <taxon>eudicotyledons</taxon>
        <taxon>Gunneridae</taxon>
        <taxon>Pentapetalae</taxon>
        <taxon>asterids</taxon>
        <taxon>campanulids</taxon>
        <taxon>Asterales</taxon>
        <taxon>Asteraceae</taxon>
        <taxon>Asteroideae</taxon>
        <taxon>Heliantheae alliance</taxon>
        <taxon>Heliantheae</taxon>
        <taxon>Helianthus</taxon>
    </lineage>
</organism>
<dbReference type="InParanoid" id="A0A251S5J1"/>
<reference evidence="3" key="2">
    <citation type="submission" date="2017-02" db="EMBL/GenBank/DDBJ databases">
        <title>Sunflower complete genome.</title>
        <authorList>
            <person name="Langlade N."/>
            <person name="Munos S."/>
        </authorList>
    </citation>
    <scope>NUCLEOTIDE SEQUENCE [LARGE SCALE GENOMIC DNA]</scope>
    <source>
        <tissue evidence="3">Leaves</tissue>
    </source>
</reference>